<evidence type="ECO:0000256" key="2">
    <source>
        <dbReference type="ARBA" id="ARBA00010333"/>
    </source>
</evidence>
<evidence type="ECO:0000259" key="6">
    <source>
        <dbReference type="SMART" id="SM00062"/>
    </source>
</evidence>
<keyword evidence="3 5" id="KW-0732">Signal</keyword>
<accession>A0A344UVQ0</accession>
<dbReference type="EMBL" id="CP025198">
    <property type="protein sequence ID" value="AXE39348.1"/>
    <property type="molecule type" value="Genomic_DNA"/>
</dbReference>
<dbReference type="PANTHER" id="PTHR35936">
    <property type="entry name" value="MEMBRANE-BOUND LYTIC MUREIN TRANSGLYCOSYLASE F"/>
    <property type="match status" value="1"/>
</dbReference>
<evidence type="ECO:0000256" key="5">
    <source>
        <dbReference type="SAM" id="SignalP"/>
    </source>
</evidence>
<dbReference type="InterPro" id="IPR018313">
    <property type="entry name" value="SBP_3_CS"/>
</dbReference>
<evidence type="ECO:0000256" key="3">
    <source>
        <dbReference type="ARBA" id="ARBA00022729"/>
    </source>
</evidence>
<feature type="domain" description="Solute-binding protein family 3/N-terminal" evidence="6">
    <location>
        <begin position="75"/>
        <end position="302"/>
    </location>
</feature>
<dbReference type="OrthoDB" id="9762169at2"/>
<dbReference type="PROSITE" id="PS51257">
    <property type="entry name" value="PROKAR_LIPOPROTEIN"/>
    <property type="match status" value="1"/>
</dbReference>
<dbReference type="RefSeq" id="WP_114045237.1">
    <property type="nucleotide sequence ID" value="NZ_CP025198.1"/>
</dbReference>
<dbReference type="Gene3D" id="3.40.190.10">
    <property type="entry name" value="Periplasmic binding protein-like II"/>
    <property type="match status" value="2"/>
</dbReference>
<proteinExistence type="inferred from homology"/>
<dbReference type="InterPro" id="IPR001638">
    <property type="entry name" value="Solute-binding_3/MltF_N"/>
</dbReference>
<dbReference type="Proteomes" id="UP000251995">
    <property type="component" value="Chromosome"/>
</dbReference>
<feature type="chain" id="PRO_5016724698" evidence="5">
    <location>
        <begin position="29"/>
        <end position="314"/>
    </location>
</feature>
<dbReference type="SMART" id="SM00062">
    <property type="entry name" value="PBPb"/>
    <property type="match status" value="1"/>
</dbReference>
<dbReference type="AlphaFoldDB" id="A0A344UVQ0"/>
<dbReference type="KEGG" id="acij:JS278_02196"/>
<dbReference type="Pfam" id="PF00497">
    <property type="entry name" value="SBP_bac_3"/>
    <property type="match status" value="1"/>
</dbReference>
<protein>
    <submittedName>
        <fullName evidence="7">ABC transporter arginine-binding protein 1</fullName>
    </submittedName>
</protein>
<reference evidence="7 8" key="1">
    <citation type="submission" date="2017-12" db="EMBL/GenBank/DDBJ databases">
        <title>The whole genome sequence of the Acidipropionibacterium virtanenii sp. nov. type strain JS278.</title>
        <authorList>
            <person name="Laine P."/>
            <person name="Deptula P."/>
            <person name="Varmanen P."/>
            <person name="Auvinen P."/>
        </authorList>
    </citation>
    <scope>NUCLEOTIDE SEQUENCE [LARGE SCALE GENOMIC DNA]</scope>
    <source>
        <strain evidence="7 8">JS278</strain>
    </source>
</reference>
<evidence type="ECO:0000256" key="1">
    <source>
        <dbReference type="ARBA" id="ARBA00004196"/>
    </source>
</evidence>
<dbReference type="PANTHER" id="PTHR35936:SF17">
    <property type="entry name" value="ARGININE-BINDING EXTRACELLULAR PROTEIN ARTP"/>
    <property type="match status" value="1"/>
</dbReference>
<sequence>MKTRFSAALTAAVSALAISLAAAGCTNASEVEAGAGSSGSGSAKASAQPSVDLTSVAKDPKIAAMVPADIAKKGTLTNGAEGTYAPAEFIGVDGKTLVGFDMDIATAIGQVMGLKTTNQSSAFAQIIPAVGTKFDMGISGFTVTPERLKQVNMVTYMADGWTYGVAKGNPKKVDAKDVCGTTIAVQTGTAQADDAKKSADTCAADGKAEVKILSYDQMTAASQAVIGGKADLMYADSIIVNYAAMQSGGALEQLGGKTNTDEKGVVLPKDDPQMAKAVQAALQKLIDDGTMKKIMSAWGAEGTMIKTAQINPGK</sequence>
<evidence type="ECO:0000256" key="4">
    <source>
        <dbReference type="RuleBase" id="RU003744"/>
    </source>
</evidence>
<organism evidence="7 8">
    <name type="scientific">Acidipropionibacterium virtanenii</name>
    <dbReference type="NCBI Taxonomy" id="2057246"/>
    <lineage>
        <taxon>Bacteria</taxon>
        <taxon>Bacillati</taxon>
        <taxon>Actinomycetota</taxon>
        <taxon>Actinomycetes</taxon>
        <taxon>Propionibacteriales</taxon>
        <taxon>Propionibacteriaceae</taxon>
        <taxon>Acidipropionibacterium</taxon>
    </lineage>
</organism>
<gene>
    <name evidence="7" type="primary">artJ_2</name>
    <name evidence="7" type="ORF">JS278_02196</name>
</gene>
<comment type="subcellular location">
    <subcellularLocation>
        <location evidence="1">Cell envelope</location>
    </subcellularLocation>
</comment>
<keyword evidence="8" id="KW-1185">Reference proteome</keyword>
<dbReference type="SUPFAM" id="SSF53850">
    <property type="entry name" value="Periplasmic binding protein-like II"/>
    <property type="match status" value="1"/>
</dbReference>
<dbReference type="CDD" id="cd01004">
    <property type="entry name" value="PBP2_MidA_like"/>
    <property type="match status" value="1"/>
</dbReference>
<feature type="signal peptide" evidence="5">
    <location>
        <begin position="1"/>
        <end position="28"/>
    </location>
</feature>
<comment type="similarity">
    <text evidence="2 4">Belongs to the bacterial solute-binding protein 3 family.</text>
</comment>
<dbReference type="PROSITE" id="PS01039">
    <property type="entry name" value="SBP_BACTERIAL_3"/>
    <property type="match status" value="1"/>
</dbReference>
<dbReference type="GO" id="GO:0030313">
    <property type="term" value="C:cell envelope"/>
    <property type="evidence" value="ECO:0007669"/>
    <property type="project" value="UniProtKB-SubCell"/>
</dbReference>
<name>A0A344UVQ0_9ACTN</name>
<evidence type="ECO:0000313" key="7">
    <source>
        <dbReference type="EMBL" id="AXE39348.1"/>
    </source>
</evidence>
<evidence type="ECO:0000313" key="8">
    <source>
        <dbReference type="Proteomes" id="UP000251995"/>
    </source>
</evidence>